<proteinExistence type="predicted"/>
<keyword evidence="2" id="KW-1185">Reference proteome</keyword>
<evidence type="ECO:0000313" key="1">
    <source>
        <dbReference type="EMBL" id="CAG8473773.1"/>
    </source>
</evidence>
<evidence type="ECO:0000313" key="2">
    <source>
        <dbReference type="Proteomes" id="UP000789508"/>
    </source>
</evidence>
<comment type="caution">
    <text evidence="1">The sequence shown here is derived from an EMBL/GenBank/DDBJ whole genome shotgun (WGS) entry which is preliminary data.</text>
</comment>
<dbReference type="Proteomes" id="UP000789508">
    <property type="component" value="Unassembled WGS sequence"/>
</dbReference>
<reference evidence="1" key="1">
    <citation type="submission" date="2021-06" db="EMBL/GenBank/DDBJ databases">
        <authorList>
            <person name="Kallberg Y."/>
            <person name="Tangrot J."/>
            <person name="Rosling A."/>
        </authorList>
    </citation>
    <scope>NUCLEOTIDE SEQUENCE</scope>
    <source>
        <strain evidence="1">FL130A</strain>
    </source>
</reference>
<dbReference type="OrthoDB" id="2442217at2759"/>
<gene>
    <name evidence="1" type="ORF">ALEPTO_LOCUS2140</name>
</gene>
<sequence length="165" mass="19160">MQNSYPQTLQDILPLRYSQDELQEVDIQTLGLSDDKNNCEDNTRELNAENITVWQETNYEETSDEHTEEEKEQTWDALQSIWMTLYLLSIANLIETVAQSENDEIKDRLLRALFENLSLNPTPPTPAQPSELFSLFVINTAFKIKGFDFSKQIKQFALKLRNAKN</sequence>
<dbReference type="AlphaFoldDB" id="A0A9N8W7R2"/>
<accession>A0A9N8W7R2</accession>
<name>A0A9N8W7R2_9GLOM</name>
<protein>
    <submittedName>
        <fullName evidence="1">6465_t:CDS:1</fullName>
    </submittedName>
</protein>
<organism evidence="1 2">
    <name type="scientific">Ambispora leptoticha</name>
    <dbReference type="NCBI Taxonomy" id="144679"/>
    <lineage>
        <taxon>Eukaryota</taxon>
        <taxon>Fungi</taxon>
        <taxon>Fungi incertae sedis</taxon>
        <taxon>Mucoromycota</taxon>
        <taxon>Glomeromycotina</taxon>
        <taxon>Glomeromycetes</taxon>
        <taxon>Archaeosporales</taxon>
        <taxon>Ambisporaceae</taxon>
        <taxon>Ambispora</taxon>
    </lineage>
</organism>
<dbReference type="EMBL" id="CAJVPS010000289">
    <property type="protein sequence ID" value="CAG8473773.1"/>
    <property type="molecule type" value="Genomic_DNA"/>
</dbReference>